<reference evidence="3 4" key="1">
    <citation type="submission" date="2024-10" db="EMBL/GenBank/DDBJ databases">
        <title>Updated reference genomes for cyclostephanoid diatoms.</title>
        <authorList>
            <person name="Roberts W.R."/>
            <person name="Alverson A.J."/>
        </authorList>
    </citation>
    <scope>NUCLEOTIDE SEQUENCE [LARGE SCALE GENOMIC DNA]</scope>
    <source>
        <strain evidence="3 4">AJA276-08</strain>
    </source>
</reference>
<organism evidence="3 4">
    <name type="scientific">Stephanodiscus triporus</name>
    <dbReference type="NCBI Taxonomy" id="2934178"/>
    <lineage>
        <taxon>Eukaryota</taxon>
        <taxon>Sar</taxon>
        <taxon>Stramenopiles</taxon>
        <taxon>Ochrophyta</taxon>
        <taxon>Bacillariophyta</taxon>
        <taxon>Coscinodiscophyceae</taxon>
        <taxon>Thalassiosirophycidae</taxon>
        <taxon>Stephanodiscales</taxon>
        <taxon>Stephanodiscaceae</taxon>
        <taxon>Stephanodiscus</taxon>
    </lineage>
</organism>
<keyword evidence="1" id="KW-0732">Signal</keyword>
<dbReference type="Gene3D" id="3.40.50.150">
    <property type="entry name" value="Vaccinia Virus protein VP39"/>
    <property type="match status" value="1"/>
</dbReference>
<feature type="chain" id="PRO_5044750497" description="Methyltransferase type 11 domain-containing protein" evidence="1">
    <location>
        <begin position="23"/>
        <end position="363"/>
    </location>
</feature>
<evidence type="ECO:0000313" key="3">
    <source>
        <dbReference type="EMBL" id="KAL3775429.1"/>
    </source>
</evidence>
<dbReference type="SUPFAM" id="SSF53335">
    <property type="entry name" value="S-adenosyl-L-methionine-dependent methyltransferases"/>
    <property type="match status" value="1"/>
</dbReference>
<dbReference type="Pfam" id="PF08241">
    <property type="entry name" value="Methyltransf_11"/>
    <property type="match status" value="1"/>
</dbReference>
<dbReference type="EMBL" id="JALLAZ020001413">
    <property type="protein sequence ID" value="KAL3775429.1"/>
    <property type="molecule type" value="Genomic_DNA"/>
</dbReference>
<dbReference type="InterPro" id="IPR013216">
    <property type="entry name" value="Methyltransf_11"/>
</dbReference>
<proteinExistence type="predicted"/>
<gene>
    <name evidence="3" type="ORF">ACHAW5_007153</name>
</gene>
<feature type="signal peptide" evidence="1">
    <location>
        <begin position="1"/>
        <end position="22"/>
    </location>
</feature>
<dbReference type="CDD" id="cd02440">
    <property type="entry name" value="AdoMet_MTases"/>
    <property type="match status" value="1"/>
</dbReference>
<sequence length="363" mass="40960">MATWKIWLAIACSLFSFEAYKGASFFTSLSNDDRSTVGSWDTYGSFVPEGPAVALPSIRISPEEEAKIQRGIYGGTGDKAHLGGFTAFDEMGVSVSVWKHMVNHLGIKSVLDLGCGRGTSTSWFVVHGLEYVVCAEGSHDAIARNLVPNIRPIPDRTRVEIVEHDFSRGPWWPSRTVDAVWCVEFAEHVGRNYQPNYLTAWRKAALIFVTHSRWGGWHHVEVHKDPWWITRMTAMGFVYSDLLTNEIRNKGKQDNALTVTNPRNESDTKTFNTGQHVWLTMLVFINPHVASRPEHAHLFAEHGCFNGDLNNLIECGKEKGSVETPLPDSFKPLIMTEDMDNQWIELIRDNVIYPQEKKEEGGE</sequence>
<evidence type="ECO:0000259" key="2">
    <source>
        <dbReference type="Pfam" id="PF08241"/>
    </source>
</evidence>
<keyword evidence="4" id="KW-1185">Reference proteome</keyword>
<dbReference type="AlphaFoldDB" id="A0ABD3NHR4"/>
<dbReference type="InterPro" id="IPR029063">
    <property type="entry name" value="SAM-dependent_MTases_sf"/>
</dbReference>
<feature type="domain" description="Methyltransferase type 11" evidence="2">
    <location>
        <begin position="111"/>
        <end position="195"/>
    </location>
</feature>
<evidence type="ECO:0000313" key="4">
    <source>
        <dbReference type="Proteomes" id="UP001530315"/>
    </source>
</evidence>
<accession>A0ABD3NHR4</accession>
<name>A0ABD3NHR4_9STRA</name>
<evidence type="ECO:0000256" key="1">
    <source>
        <dbReference type="SAM" id="SignalP"/>
    </source>
</evidence>
<comment type="caution">
    <text evidence="3">The sequence shown here is derived from an EMBL/GenBank/DDBJ whole genome shotgun (WGS) entry which is preliminary data.</text>
</comment>
<protein>
    <recommendedName>
        <fullName evidence="2">Methyltransferase type 11 domain-containing protein</fullName>
    </recommendedName>
</protein>
<dbReference type="Proteomes" id="UP001530315">
    <property type="component" value="Unassembled WGS sequence"/>
</dbReference>